<keyword evidence="2" id="KW-0812">Transmembrane</keyword>
<dbReference type="InterPro" id="IPR011123">
    <property type="entry name" value="Y_Y_Y"/>
</dbReference>
<evidence type="ECO:0000259" key="4">
    <source>
        <dbReference type="SMART" id="SM00421"/>
    </source>
</evidence>
<dbReference type="SUPFAM" id="SSF46894">
    <property type="entry name" value="C-terminal effector domain of the bipartite response regulators"/>
    <property type="match status" value="1"/>
</dbReference>
<keyword evidence="6" id="KW-1185">Reference proteome</keyword>
<dbReference type="InterPro" id="IPR016032">
    <property type="entry name" value="Sig_transdc_resp-reg_C-effctor"/>
</dbReference>
<evidence type="ECO:0000256" key="2">
    <source>
        <dbReference type="SAM" id="Phobius"/>
    </source>
</evidence>
<feature type="chain" id="PRO_5047137218" evidence="3">
    <location>
        <begin position="26"/>
        <end position="934"/>
    </location>
</feature>
<comment type="caution">
    <text evidence="5">The sequence shown here is derived from an EMBL/GenBank/DDBJ whole genome shotgun (WGS) entry which is preliminary data.</text>
</comment>
<evidence type="ECO:0000256" key="1">
    <source>
        <dbReference type="SAM" id="Coils"/>
    </source>
</evidence>
<dbReference type="InterPro" id="IPR013783">
    <property type="entry name" value="Ig-like_fold"/>
</dbReference>
<dbReference type="Gene3D" id="2.130.10.10">
    <property type="entry name" value="YVTN repeat-like/Quinoprotein amine dehydrogenase"/>
    <property type="match status" value="2"/>
</dbReference>
<dbReference type="EMBL" id="JAPFGC010000002">
    <property type="protein sequence ID" value="MDA0176324.1"/>
    <property type="molecule type" value="Genomic_DNA"/>
</dbReference>
<keyword evidence="2" id="KW-1133">Transmembrane helix</keyword>
<dbReference type="InterPro" id="IPR015943">
    <property type="entry name" value="WD40/YVTN_repeat-like_dom_sf"/>
</dbReference>
<dbReference type="InterPro" id="IPR036388">
    <property type="entry name" value="WH-like_DNA-bd_sf"/>
</dbReference>
<keyword evidence="1" id="KW-0175">Coiled coil</keyword>
<dbReference type="Proteomes" id="UP001149142">
    <property type="component" value="Unassembled WGS sequence"/>
</dbReference>
<dbReference type="RefSeq" id="WP_270005000.1">
    <property type="nucleotide sequence ID" value="NZ_JAPFGC010000002.1"/>
</dbReference>
<organism evidence="5 6">
    <name type="scientific">Mesoflavibacter profundi</name>
    <dbReference type="NCBI Taxonomy" id="2708110"/>
    <lineage>
        <taxon>Bacteria</taxon>
        <taxon>Pseudomonadati</taxon>
        <taxon>Bacteroidota</taxon>
        <taxon>Flavobacteriia</taxon>
        <taxon>Flavobacteriales</taxon>
        <taxon>Flavobacteriaceae</taxon>
        <taxon>Mesoflavibacter</taxon>
    </lineage>
</organism>
<feature type="coiled-coil region" evidence="1">
    <location>
        <begin position="777"/>
        <end position="811"/>
    </location>
</feature>
<feature type="transmembrane region" description="Helical" evidence="2">
    <location>
        <begin position="736"/>
        <end position="756"/>
    </location>
</feature>
<accession>A0ABT4RWX2</accession>
<dbReference type="SMART" id="SM00421">
    <property type="entry name" value="HTH_LUXR"/>
    <property type="match status" value="1"/>
</dbReference>
<evidence type="ECO:0000256" key="3">
    <source>
        <dbReference type="SAM" id="SignalP"/>
    </source>
</evidence>
<dbReference type="Pfam" id="PF00196">
    <property type="entry name" value="GerE"/>
    <property type="match status" value="1"/>
</dbReference>
<sequence length="934" mass="108085">MRFKIIKVKLLFLLLLCYSILSVNAQELPPIQYYSPIQYGAENQNWDISQSANKYIYIANSEGLLEFNGSDWNVYKSPNETILRSVHVKDSKIYTGCYMEFGYWSKTSIGDLEYTSLSNKIKSKLIEDEQFWNIESVDDWLLFQSLNRIYIYNSKIEEFKIIDSELAILKMFKIENSIYFQDKTKGLMVFESSQPKLLSNHPILLDDVIVGLFKDLNGYVVITQNKGIYRLSDNTLNKISSSLDTYSIYSTTQLKDKSYVIGTISDGFLHVSETFQILNTIRQENGLGNNTVLSVFEDMDSNLWLGLDNGINCINMSSPFLIYNDDKGNLGTIYNSVLFNDVLYLGTNQGLFYKDNVTKQFSFIEGTKGQVWCLKIIDNQLFCGHNKGTFVITNNKAKLISNIEGTWDILPISNHPNLLLQGNFYGLNILEYKNNTWQFRNKIEGFNNSSRFIVFTNPNQVLVNHEYKGVFKIDIDSEFKKTTKVETVKQLKKGLFSSLTKHNNSIYYTFKDGVLQLDKNTQLFKVNTQLTNIIKNQGYDSGRLISDPESNTLWMFTKKGINCIKPGKLSKQPDVVFIPLSSNKRESITGYESISSLGNNRFILGTSKGYKILDISQFKAKAYKVNLNSIKINPLTDKKELIDITTPGDFKNKNNNIEISYSVAEYDKYLNVEYATKLVGFYDNWSEWSDNSSVSYKNLPYGDYTFKVKARVGDKDVQDAVSYNFTIQKPWYLSNYMVIVYFVLGFGIVLLVNYIYKQYYKKQKQKLLLKTQRELELKDLENKQHLMKLNNEKLKNEIESKNRELAISTMSLIKKNEFLNTIKKELNDNVKTDNLKPVIKIIDKNINNKNDWKLFEEAFNNADKDFLKKIKAIHPKLTSNDLRLCAYLRLNLSSKEIAPLLNISPRSVEVKRYRLRKKMDLEHETSLTDYILQL</sequence>
<keyword evidence="3" id="KW-0732">Signal</keyword>
<name>A0ABT4RWX2_9FLAO</name>
<reference evidence="5" key="1">
    <citation type="submission" date="2022-11" db="EMBL/GenBank/DDBJ databases">
        <title>Refractory cell wall polysaccharides provide important carbon source for microbial heterotrophs in the hadal ocean.</title>
        <authorList>
            <person name="Zhu X."/>
        </authorList>
    </citation>
    <scope>NUCLEOTIDE SEQUENCE</scope>
    <source>
        <strain evidence="5">MTRN7</strain>
    </source>
</reference>
<feature type="signal peptide" evidence="3">
    <location>
        <begin position="1"/>
        <end position="25"/>
    </location>
</feature>
<evidence type="ECO:0000313" key="6">
    <source>
        <dbReference type="Proteomes" id="UP001149142"/>
    </source>
</evidence>
<dbReference type="Gene3D" id="2.60.40.10">
    <property type="entry name" value="Immunoglobulins"/>
    <property type="match status" value="1"/>
</dbReference>
<dbReference type="SUPFAM" id="SSF69304">
    <property type="entry name" value="Tricorn protease N-terminal domain"/>
    <property type="match status" value="1"/>
</dbReference>
<keyword evidence="2" id="KW-0472">Membrane</keyword>
<proteinExistence type="predicted"/>
<gene>
    <name evidence="5" type="ORF">OOZ35_02340</name>
</gene>
<evidence type="ECO:0000313" key="5">
    <source>
        <dbReference type="EMBL" id="MDA0176324.1"/>
    </source>
</evidence>
<protein>
    <submittedName>
        <fullName evidence="5">Triple tyrosine motif-containing protein</fullName>
    </submittedName>
</protein>
<dbReference type="Gene3D" id="1.10.10.10">
    <property type="entry name" value="Winged helix-like DNA-binding domain superfamily/Winged helix DNA-binding domain"/>
    <property type="match status" value="1"/>
</dbReference>
<dbReference type="Pfam" id="PF07495">
    <property type="entry name" value="Y_Y_Y"/>
    <property type="match status" value="1"/>
</dbReference>
<feature type="domain" description="HTH luxR-type" evidence="4">
    <location>
        <begin position="874"/>
        <end position="931"/>
    </location>
</feature>
<dbReference type="InterPro" id="IPR000792">
    <property type="entry name" value="Tscrpt_reg_LuxR_C"/>
</dbReference>